<dbReference type="PROSITE" id="PS51194">
    <property type="entry name" value="HELICASE_CTER"/>
    <property type="match status" value="1"/>
</dbReference>
<keyword evidence="5" id="KW-1185">Reference proteome</keyword>
<dbReference type="PANTHER" id="PTHR18934">
    <property type="entry name" value="ATP-DEPENDENT RNA HELICASE"/>
    <property type="match status" value="1"/>
</dbReference>
<dbReference type="GO" id="GO:0016787">
    <property type="term" value="F:hydrolase activity"/>
    <property type="evidence" value="ECO:0007669"/>
    <property type="project" value="UniProtKB-KW"/>
</dbReference>
<dbReference type="OrthoDB" id="442952at2759"/>
<reference evidence="4 5" key="1">
    <citation type="submission" date="2008-07" db="EMBL/GenBank/DDBJ databases">
        <authorList>
            <person name="El-Sayed N."/>
            <person name="Caler E."/>
            <person name="Inman J."/>
            <person name="Amedeo P."/>
            <person name="Hass B."/>
            <person name="Wortman J."/>
        </authorList>
    </citation>
    <scope>NUCLEOTIDE SEQUENCE [LARGE SCALE GENOMIC DNA]</scope>
    <source>
        <strain evidence="5">ATCC 50983 / TXsc</strain>
    </source>
</reference>
<feature type="non-terminal residue" evidence="4">
    <location>
        <position position="230"/>
    </location>
</feature>
<dbReference type="AlphaFoldDB" id="C5K5L1"/>
<keyword evidence="2 4" id="KW-0347">Helicase</keyword>
<evidence type="ECO:0000256" key="1">
    <source>
        <dbReference type="ARBA" id="ARBA00022801"/>
    </source>
</evidence>
<dbReference type="GeneID" id="9053770"/>
<keyword evidence="2 4" id="KW-0547">Nucleotide-binding</keyword>
<evidence type="ECO:0000313" key="4">
    <source>
        <dbReference type="EMBL" id="EER20232.1"/>
    </source>
</evidence>
<dbReference type="Proteomes" id="UP000007800">
    <property type="component" value="Unassembled WGS sequence"/>
</dbReference>
<dbReference type="Gene3D" id="3.40.50.300">
    <property type="entry name" value="P-loop containing nucleotide triphosphate hydrolases"/>
    <property type="match status" value="1"/>
</dbReference>
<name>C5K5L1_PERM5</name>
<dbReference type="SUPFAM" id="SSF52540">
    <property type="entry name" value="P-loop containing nucleoside triphosphate hydrolases"/>
    <property type="match status" value="1"/>
</dbReference>
<gene>
    <name evidence="4" type="ORF">Pmar_PMAR025938</name>
</gene>
<organism evidence="5">
    <name type="scientific">Perkinsus marinus (strain ATCC 50983 / TXsc)</name>
    <dbReference type="NCBI Taxonomy" id="423536"/>
    <lineage>
        <taxon>Eukaryota</taxon>
        <taxon>Sar</taxon>
        <taxon>Alveolata</taxon>
        <taxon>Perkinsozoa</taxon>
        <taxon>Perkinsea</taxon>
        <taxon>Perkinsida</taxon>
        <taxon>Perkinsidae</taxon>
        <taxon>Perkinsus</taxon>
    </lineage>
</organism>
<accession>C5K5L1</accession>
<dbReference type="RefSeq" id="XP_002788436.1">
    <property type="nucleotide sequence ID" value="XM_002788390.1"/>
</dbReference>
<dbReference type="Pfam" id="PF00271">
    <property type="entry name" value="Helicase_C"/>
    <property type="match status" value="1"/>
</dbReference>
<evidence type="ECO:0000256" key="2">
    <source>
        <dbReference type="ARBA" id="ARBA00022806"/>
    </source>
</evidence>
<dbReference type="CDD" id="cd18791">
    <property type="entry name" value="SF2_C_RHA"/>
    <property type="match status" value="1"/>
</dbReference>
<evidence type="ECO:0000259" key="3">
    <source>
        <dbReference type="PROSITE" id="PS51194"/>
    </source>
</evidence>
<dbReference type="InterPro" id="IPR027417">
    <property type="entry name" value="P-loop_NTPase"/>
</dbReference>
<keyword evidence="1" id="KW-0378">Hydrolase</keyword>
<evidence type="ECO:0000313" key="5">
    <source>
        <dbReference type="Proteomes" id="UP000007800"/>
    </source>
</evidence>
<dbReference type="PANTHER" id="PTHR18934:SF119">
    <property type="entry name" value="ATP-DEPENDENT RNA HELICASE A"/>
    <property type="match status" value="1"/>
</dbReference>
<dbReference type="GO" id="GO:0004386">
    <property type="term" value="F:helicase activity"/>
    <property type="evidence" value="ECO:0007669"/>
    <property type="project" value="UniProtKB-KW"/>
</dbReference>
<dbReference type="InterPro" id="IPR001650">
    <property type="entry name" value="Helicase_C-like"/>
</dbReference>
<dbReference type="SMART" id="SM00490">
    <property type="entry name" value="HELICc"/>
    <property type="match status" value="1"/>
</dbReference>
<sequence length="230" mass="26579">MWIIDDWTDKMEAMYHPEEEENEKRYCAVLIFLPGMGSISKLMRYLLKSSPCAETFRQHYLFIPFHRVTAGQHASRLFKRLESVDGPRIKCVLATNVAETSLTIPDLRYVIDCCRQKVKKSKNYLEVWWAGKFNCLQRRGRTGRTCSGTCFHLIPEKMFHFGLPEQLEPNIAREPLEGILLQSLCLSNGRLIRGLDELLTFYKNLPHDPETRRVVLSASMLREAGALDKA</sequence>
<dbReference type="EMBL" id="GG670661">
    <property type="protein sequence ID" value="EER20232.1"/>
    <property type="molecule type" value="Genomic_DNA"/>
</dbReference>
<dbReference type="GO" id="GO:0003723">
    <property type="term" value="F:RNA binding"/>
    <property type="evidence" value="ECO:0007669"/>
    <property type="project" value="TreeGrafter"/>
</dbReference>
<proteinExistence type="predicted"/>
<protein>
    <submittedName>
        <fullName evidence="4">ATP-dependent RNA helicase, putative</fullName>
    </submittedName>
</protein>
<keyword evidence="2 4" id="KW-0067">ATP-binding</keyword>
<feature type="domain" description="Helicase C-terminal" evidence="3">
    <location>
        <begin position="10"/>
        <end position="187"/>
    </location>
</feature>
<dbReference type="InParanoid" id="C5K5L1"/>